<accession>A0A0E0I4E7</accession>
<proteinExistence type="predicted"/>
<name>A0A0E0I4E7_ORYNI</name>
<reference evidence="1" key="2">
    <citation type="submission" date="2018-04" db="EMBL/GenBank/DDBJ databases">
        <title>OnivRS2 (Oryza nivara Reference Sequence Version 2).</title>
        <authorList>
            <person name="Zhang J."/>
            <person name="Kudrna D."/>
            <person name="Lee S."/>
            <person name="Talag J."/>
            <person name="Rajasekar S."/>
            <person name="Welchert J."/>
            <person name="Hsing Y.-I."/>
            <person name="Wing R.A."/>
        </authorList>
    </citation>
    <scope>NUCLEOTIDE SEQUENCE [LARGE SCALE GENOMIC DNA]</scope>
    <source>
        <strain evidence="1">SL10</strain>
    </source>
</reference>
<evidence type="ECO:0000313" key="1">
    <source>
        <dbReference type="EnsemblPlants" id="ONIVA07G22730.1"/>
    </source>
</evidence>
<dbReference type="EnsemblPlants" id="ONIVA07G22730.1">
    <property type="protein sequence ID" value="ONIVA07G22730.1"/>
    <property type="gene ID" value="ONIVA07G22730"/>
</dbReference>
<dbReference type="Gramene" id="ONIVA07G22730.1">
    <property type="protein sequence ID" value="ONIVA07G22730.1"/>
    <property type="gene ID" value="ONIVA07G22730"/>
</dbReference>
<reference evidence="1" key="1">
    <citation type="submission" date="2015-04" db="UniProtKB">
        <authorList>
            <consortium name="EnsemblPlants"/>
        </authorList>
    </citation>
    <scope>IDENTIFICATION</scope>
    <source>
        <strain evidence="1">SL10</strain>
    </source>
</reference>
<keyword evidence="2" id="KW-1185">Reference proteome</keyword>
<dbReference type="AlphaFoldDB" id="A0A0E0I4E7"/>
<evidence type="ECO:0000313" key="2">
    <source>
        <dbReference type="Proteomes" id="UP000006591"/>
    </source>
</evidence>
<organism evidence="1">
    <name type="scientific">Oryza nivara</name>
    <name type="common">Indian wild rice</name>
    <name type="synonym">Oryza sativa f. spontanea</name>
    <dbReference type="NCBI Taxonomy" id="4536"/>
    <lineage>
        <taxon>Eukaryota</taxon>
        <taxon>Viridiplantae</taxon>
        <taxon>Streptophyta</taxon>
        <taxon>Embryophyta</taxon>
        <taxon>Tracheophyta</taxon>
        <taxon>Spermatophyta</taxon>
        <taxon>Magnoliopsida</taxon>
        <taxon>Liliopsida</taxon>
        <taxon>Poales</taxon>
        <taxon>Poaceae</taxon>
        <taxon>BOP clade</taxon>
        <taxon>Oryzoideae</taxon>
        <taxon>Oryzeae</taxon>
        <taxon>Oryzinae</taxon>
        <taxon>Oryza</taxon>
    </lineage>
</organism>
<protein>
    <submittedName>
        <fullName evidence="1">Uncharacterized protein</fullName>
    </submittedName>
</protein>
<dbReference type="HOGENOM" id="CLU_2816842_0_0_1"/>
<sequence>MAIHTNGQVTSKAVASMSAAAMMNLNPTSTISSRTHIKLIKAQPAILQGNADKGVYKVWPCYAGFRL</sequence>
<dbReference type="Proteomes" id="UP000006591">
    <property type="component" value="Chromosome 7"/>
</dbReference>